<evidence type="ECO:0000313" key="2">
    <source>
        <dbReference type="EMBL" id="KAE9398635.1"/>
    </source>
</evidence>
<feature type="region of interest" description="Disordered" evidence="1">
    <location>
        <begin position="1"/>
        <end position="26"/>
    </location>
</feature>
<organism evidence="2 3">
    <name type="scientific">Gymnopus androsaceus JB14</name>
    <dbReference type="NCBI Taxonomy" id="1447944"/>
    <lineage>
        <taxon>Eukaryota</taxon>
        <taxon>Fungi</taxon>
        <taxon>Dikarya</taxon>
        <taxon>Basidiomycota</taxon>
        <taxon>Agaricomycotina</taxon>
        <taxon>Agaricomycetes</taxon>
        <taxon>Agaricomycetidae</taxon>
        <taxon>Agaricales</taxon>
        <taxon>Marasmiineae</taxon>
        <taxon>Omphalotaceae</taxon>
        <taxon>Gymnopus</taxon>
    </lineage>
</organism>
<dbReference type="Proteomes" id="UP000799118">
    <property type="component" value="Unassembled WGS sequence"/>
</dbReference>
<proteinExistence type="predicted"/>
<sequence length="179" mass="19252">MAVYTPSVTSSGSCTQGADPTSTTHTRVADYCSSDSHLAKFYSSYSRLGILNTFYANATSQLLQPHNVNALRLQDMVVTAVDLVIDAATVNIEIVRPPPPAPTVNLAIPSLIAQTHPIPPRHRPTTPPEIAYILRTNSINLSERILEWDIRAPTETARVSTGNYTSTSGISCKSALSAT</sequence>
<name>A0A6A4HPB4_9AGAR</name>
<accession>A0A6A4HPB4</accession>
<dbReference type="EMBL" id="ML769480">
    <property type="protein sequence ID" value="KAE9398635.1"/>
    <property type="molecule type" value="Genomic_DNA"/>
</dbReference>
<keyword evidence="3" id="KW-1185">Reference proteome</keyword>
<evidence type="ECO:0000313" key="3">
    <source>
        <dbReference type="Proteomes" id="UP000799118"/>
    </source>
</evidence>
<dbReference type="AlphaFoldDB" id="A0A6A4HPB4"/>
<protein>
    <submittedName>
        <fullName evidence="2">Uncharacterized protein</fullName>
    </submittedName>
</protein>
<reference evidence="2" key="1">
    <citation type="journal article" date="2019" name="Environ. Microbiol.">
        <title>Fungal ecological strategies reflected in gene transcription - a case study of two litter decomposers.</title>
        <authorList>
            <person name="Barbi F."/>
            <person name="Kohler A."/>
            <person name="Barry K."/>
            <person name="Baskaran P."/>
            <person name="Daum C."/>
            <person name="Fauchery L."/>
            <person name="Ihrmark K."/>
            <person name="Kuo A."/>
            <person name="LaButti K."/>
            <person name="Lipzen A."/>
            <person name="Morin E."/>
            <person name="Grigoriev I.V."/>
            <person name="Henrissat B."/>
            <person name="Lindahl B."/>
            <person name="Martin F."/>
        </authorList>
    </citation>
    <scope>NUCLEOTIDE SEQUENCE</scope>
    <source>
        <strain evidence="2">JB14</strain>
    </source>
</reference>
<evidence type="ECO:0000256" key="1">
    <source>
        <dbReference type="SAM" id="MobiDB-lite"/>
    </source>
</evidence>
<gene>
    <name evidence="2" type="ORF">BT96DRAFT_994696</name>
</gene>